<evidence type="ECO:0000256" key="2">
    <source>
        <dbReference type="ARBA" id="ARBA00022723"/>
    </source>
</evidence>
<protein>
    <recommendedName>
        <fullName evidence="9">C2H2-type domain-containing protein</fullName>
    </recommendedName>
</protein>
<dbReference type="Proteomes" id="UP001642520">
    <property type="component" value="Unassembled WGS sequence"/>
</dbReference>
<keyword evidence="2" id="KW-0479">Metal-binding</keyword>
<evidence type="ECO:0000313" key="11">
    <source>
        <dbReference type="Proteomes" id="UP001642520"/>
    </source>
</evidence>
<keyword evidence="4 7" id="KW-0863">Zinc-finger</keyword>
<dbReference type="Gene3D" id="3.30.160.60">
    <property type="entry name" value="Classic Zinc Finger"/>
    <property type="match status" value="6"/>
</dbReference>
<feature type="domain" description="C2H2-type" evidence="9">
    <location>
        <begin position="156"/>
        <end position="183"/>
    </location>
</feature>
<dbReference type="PANTHER" id="PTHR24394:SF29">
    <property type="entry name" value="MYONEURIN"/>
    <property type="match status" value="1"/>
</dbReference>
<feature type="domain" description="C2H2-type" evidence="9">
    <location>
        <begin position="354"/>
        <end position="385"/>
    </location>
</feature>
<dbReference type="SUPFAM" id="SSF57667">
    <property type="entry name" value="beta-beta-alpha zinc fingers"/>
    <property type="match status" value="5"/>
</dbReference>
<keyword evidence="6" id="KW-0539">Nucleus</keyword>
<dbReference type="InterPro" id="IPR036236">
    <property type="entry name" value="Znf_C2H2_sf"/>
</dbReference>
<dbReference type="Pfam" id="PF13912">
    <property type="entry name" value="zf-C2H2_6"/>
    <property type="match status" value="1"/>
</dbReference>
<evidence type="ECO:0000256" key="1">
    <source>
        <dbReference type="ARBA" id="ARBA00004123"/>
    </source>
</evidence>
<keyword evidence="3" id="KW-0677">Repeat</keyword>
<gene>
    <name evidence="10" type="ORF">XYLVIOL_LOCUS776</name>
</gene>
<evidence type="ECO:0000256" key="6">
    <source>
        <dbReference type="ARBA" id="ARBA00023242"/>
    </source>
</evidence>
<dbReference type="EMBL" id="CAXAJV020001281">
    <property type="protein sequence ID" value="CAL7933992.1"/>
    <property type="molecule type" value="Genomic_DNA"/>
</dbReference>
<feature type="domain" description="C2H2-type" evidence="9">
    <location>
        <begin position="298"/>
        <end position="325"/>
    </location>
</feature>
<evidence type="ECO:0000256" key="7">
    <source>
        <dbReference type="PROSITE-ProRule" id="PRU00042"/>
    </source>
</evidence>
<feature type="domain" description="C2H2-type" evidence="9">
    <location>
        <begin position="243"/>
        <end position="271"/>
    </location>
</feature>
<dbReference type="Pfam" id="PF00096">
    <property type="entry name" value="zf-C2H2"/>
    <property type="match status" value="4"/>
</dbReference>
<sequence length="395" mass="46491">MRHEDSGKMYECSECGFMKSTQHLTPRNKAIAGSQRKPSSILQKRIAFRSLCLNTSSYHAETKSISANRTNLEQEEINDEKRNCSNELLPLDNKILLPVKVKEKLQSEEKDCAKEEDLYEELLDGTYACNICQTTFEQKSRILRHIFSKHSSHRPFKCSNCDKTFKFKSEVKIHKLLHQDVDSSLLHCCSKCDYRARTKYNLKSHYIRKHTDDYKFGCEHCGKRFKMEWDLKFHTGIHGNSQHMCDICGKFYTSDYSLYKHRKVSHLNEYKFQCSVCNRKLLTQENLDNHMRQHSKTYECKECGKVFTSKRYLATHLTVHTTAKPYTCHICKKNFRTSHIRKAHLTTHSAEKPHMCDLCGQSFKRRYYMIEHRKKHPDAHLSSPPIPLGKKKNHR</sequence>
<accession>A0ABP1N0R3</accession>
<evidence type="ECO:0000256" key="3">
    <source>
        <dbReference type="ARBA" id="ARBA00022737"/>
    </source>
</evidence>
<proteinExistence type="predicted"/>
<feature type="domain" description="C2H2-type" evidence="9">
    <location>
        <begin position="216"/>
        <end position="243"/>
    </location>
</feature>
<dbReference type="InterPro" id="IPR013087">
    <property type="entry name" value="Znf_C2H2_type"/>
</dbReference>
<reference evidence="10 11" key="1">
    <citation type="submission" date="2024-08" db="EMBL/GenBank/DDBJ databases">
        <authorList>
            <person name="Will J Nash"/>
            <person name="Angela Man"/>
            <person name="Seanna McTaggart"/>
            <person name="Kendall Baker"/>
            <person name="Tom Barker"/>
            <person name="Leah Catchpole"/>
            <person name="Alex Durrant"/>
            <person name="Karim Gharbi"/>
            <person name="Naomi Irish"/>
            <person name="Gemy Kaithakottil"/>
            <person name="Debby Ku"/>
            <person name="Aaliyah Providence"/>
            <person name="Felix Shaw"/>
            <person name="David Swarbreck"/>
            <person name="Chris Watkins"/>
            <person name="Ann M. McCartney"/>
            <person name="Giulio Formenti"/>
            <person name="Alice Mouton"/>
            <person name="Noel Vella"/>
            <person name="Bjorn M von Reumont"/>
            <person name="Adriana Vella"/>
            <person name="Wilfried Haerty"/>
        </authorList>
    </citation>
    <scope>NUCLEOTIDE SEQUENCE [LARGE SCALE GENOMIC DNA]</scope>
</reference>
<evidence type="ECO:0000256" key="8">
    <source>
        <dbReference type="SAM" id="MobiDB-lite"/>
    </source>
</evidence>
<evidence type="ECO:0000259" key="9">
    <source>
        <dbReference type="PROSITE" id="PS50157"/>
    </source>
</evidence>
<comment type="subcellular location">
    <subcellularLocation>
        <location evidence="1">Nucleus</location>
    </subcellularLocation>
</comment>
<feature type="domain" description="C2H2-type" evidence="9">
    <location>
        <begin position="127"/>
        <end position="155"/>
    </location>
</feature>
<feature type="region of interest" description="Disordered" evidence="8">
    <location>
        <begin position="374"/>
        <end position="395"/>
    </location>
</feature>
<keyword evidence="5" id="KW-0862">Zinc</keyword>
<comment type="caution">
    <text evidence="10">The sequence shown here is derived from an EMBL/GenBank/DDBJ whole genome shotgun (WGS) entry which is preliminary data.</text>
</comment>
<evidence type="ECO:0000256" key="5">
    <source>
        <dbReference type="ARBA" id="ARBA00022833"/>
    </source>
</evidence>
<dbReference type="PANTHER" id="PTHR24394">
    <property type="entry name" value="ZINC FINGER PROTEIN"/>
    <property type="match status" value="1"/>
</dbReference>
<dbReference type="PROSITE" id="PS50157">
    <property type="entry name" value="ZINC_FINGER_C2H2_2"/>
    <property type="match status" value="8"/>
</dbReference>
<organism evidence="10 11">
    <name type="scientific">Xylocopa violacea</name>
    <name type="common">Violet carpenter bee</name>
    <name type="synonym">Apis violacea</name>
    <dbReference type="NCBI Taxonomy" id="135666"/>
    <lineage>
        <taxon>Eukaryota</taxon>
        <taxon>Metazoa</taxon>
        <taxon>Ecdysozoa</taxon>
        <taxon>Arthropoda</taxon>
        <taxon>Hexapoda</taxon>
        <taxon>Insecta</taxon>
        <taxon>Pterygota</taxon>
        <taxon>Neoptera</taxon>
        <taxon>Endopterygota</taxon>
        <taxon>Hymenoptera</taxon>
        <taxon>Apocrita</taxon>
        <taxon>Aculeata</taxon>
        <taxon>Apoidea</taxon>
        <taxon>Anthophila</taxon>
        <taxon>Apidae</taxon>
        <taxon>Xylocopa</taxon>
        <taxon>Xylocopa</taxon>
    </lineage>
</organism>
<evidence type="ECO:0000256" key="4">
    <source>
        <dbReference type="ARBA" id="ARBA00022771"/>
    </source>
</evidence>
<feature type="domain" description="C2H2-type" evidence="9">
    <location>
        <begin position="326"/>
        <end position="353"/>
    </location>
</feature>
<keyword evidence="11" id="KW-1185">Reference proteome</keyword>
<feature type="domain" description="C2H2-type" evidence="9">
    <location>
        <begin position="272"/>
        <end position="299"/>
    </location>
</feature>
<name>A0ABP1N0R3_XYLVO</name>
<dbReference type="PROSITE" id="PS00028">
    <property type="entry name" value="ZINC_FINGER_C2H2_1"/>
    <property type="match status" value="8"/>
</dbReference>
<evidence type="ECO:0000313" key="10">
    <source>
        <dbReference type="EMBL" id="CAL7933992.1"/>
    </source>
</evidence>
<dbReference type="SMART" id="SM00355">
    <property type="entry name" value="ZnF_C2H2"/>
    <property type="match status" value="9"/>
</dbReference>